<dbReference type="SUPFAM" id="SSF48239">
    <property type="entry name" value="Terpenoid cyclases/Protein prenyltransferases"/>
    <property type="match status" value="1"/>
</dbReference>
<feature type="region of interest" description="Disordered" evidence="2">
    <location>
        <begin position="1157"/>
        <end position="1208"/>
    </location>
</feature>
<dbReference type="PANTHER" id="PTHR40094">
    <property type="entry name" value="ALPHA-2-MACROGLOBULIN HOMOLOG"/>
    <property type="match status" value="1"/>
</dbReference>
<evidence type="ECO:0000313" key="5">
    <source>
        <dbReference type="EMBL" id="MBC6993854.1"/>
    </source>
</evidence>
<comment type="similarity">
    <text evidence="1">Belongs to the protease inhibitor I39 (alpha-2-macroglobulin) family. Bacterial alpha-2-macroglobulin subfamily.</text>
</comment>
<dbReference type="Proteomes" id="UP000650081">
    <property type="component" value="Unassembled WGS sequence"/>
</dbReference>
<dbReference type="InterPro" id="IPR041246">
    <property type="entry name" value="Bact_MG10"/>
</dbReference>
<dbReference type="Gene3D" id="2.60.40.180">
    <property type="entry name" value="Transthyretin/hydroxyisourate hydrolase domain"/>
    <property type="match status" value="1"/>
</dbReference>
<feature type="compositionally biased region" description="Pro residues" evidence="2">
    <location>
        <begin position="1189"/>
        <end position="1198"/>
    </location>
</feature>
<protein>
    <recommendedName>
        <fullName evidence="4">Alpha-2-macroglobulin domain-containing protein</fullName>
    </recommendedName>
</protein>
<feature type="chain" id="PRO_5037196242" description="Alpha-2-macroglobulin domain-containing protein" evidence="3">
    <location>
        <begin position="19"/>
        <end position="2007"/>
    </location>
</feature>
<feature type="signal peptide" evidence="3">
    <location>
        <begin position="1"/>
        <end position="18"/>
    </location>
</feature>
<reference evidence="5" key="1">
    <citation type="submission" date="2020-08" db="EMBL/GenBank/DDBJ databases">
        <title>Lewinella bacteria from marine environments.</title>
        <authorList>
            <person name="Zhong Y."/>
        </authorList>
    </citation>
    <scope>NUCLEOTIDE SEQUENCE</scope>
    <source>
        <strain evidence="5">KCTC 42187</strain>
    </source>
</reference>
<dbReference type="InterPro" id="IPR002890">
    <property type="entry name" value="MG2"/>
</dbReference>
<keyword evidence="3" id="KW-0732">Signal</keyword>
<sequence>MRYLLLGLLLAATTILMAQDYQTAYQNIDKLGQEGKYRSALEAAEQLYQRAEREGDQDDMLKSLAYRAAYTFQLEEDGYDASLRLLQTELAENTNRPVVAAVLHFLLGQGYYNFAQQNAYRLRNATATTRDSVPSPTTPLADWNLQQLADAANHHLLTALELAAKERTRLTTVPAIVKGEEAGMLFTPTLYDLMVQTAMGILGNPLLSVGNPTPSNTERFWVPAAEFVELDLSDLDSTSGNARQLRLHQDLLRYHLGSGGTPLLGADLQRIEFLDRLGVSDSLYLATLDALYRAYANVPGRDLILVRKAQRYNRSDDQLGPRPKAKALEILAQIKEKLPFVTAAAETLRREITWVDLQATVQETYGKGENLLFFLNYRNVGRVYHRLVKLPDDWTESGRYDTEQKRIDALRKLPLAARADFRLPDNDDYEGHNTESWIKAQAAGRYCLLTSTGQEFDLAKETVVVNFFQVSNLALVKFNDGEKYYYEVVDRSTGAPRAGVEVTVRRLSERRNGDWTTVNTFKTGADGRIPNPDVNQTQIQFFLKDAANDDRYTSEPIYAYRNDRPDRNRKTPFTPLFTDRAIYRPGQTVHVYGITWIKDQREMPTMLTGETRTLTLRDANYQEAGKAEVTSDAYSRFNHSFKLPAGGLTGNFRIETEGGSVSFRVEEYKRPRFVVKLDGPDFALAGQETTVEGKATLFAGPGLNDAKVNYRVFVEEVRWYWWSRGGGGGDRELVASGSATTDGDGAFTVTFTPAEGLQQKRARYQYVIEADVSDATGETHEASTTVGLRGEKPLISLQIPAESYDISDSLTILANGTDEALTVLYRIVPVTKPGIGLRSRQWPFPDRPLLDTKEYLQRFPELPSTPTLPLEEWPAKNLPVPTGEMQVADGKGSASVDLSKYAVGHYRLEWTYPDGTKGEPLTFQVMDLAKGELAPGQRYYLDGLDQEVKVGQPITLTFVGGVEIPRITYGWASRRGYVHATTSANRRTTITYLPTEEDRGGIQFFAAFLRLNQLTTISERFTLDWENKKLRVEYATFRAKLRPGQPERWTLTISNADSTPIAAAALASMYDASLDQIYAGGRWNLSAFPFYYGYRDFAEQLQAGTNSGYGFNNIPEPSFPDALMPPVFDFGPLDFLNYGRYEDQLFLTSEAPRGRGDMAEMRVQRSVAKASPSPMAASAPANYSAEDSVPPPPPPPAPGEGGGGEDAPVQIRTNLQETAFWLPELTSDDSGRLTVSFNSPEALTSWTFRLLAHDKNLASVISQQTIVTQKELMVLPNVPRFVREGDALSLTARVNNLTDTALLARVQLELFNPITGEAFPAETMRALNAGAGDCPTEQSVSAQAGSTFCFNLSIPEGFSTVGPVGYRIIARGGAYSDGEENVFPVLSDRTLITVSQPFYLKRKEKKTIELPLLASNRSNSLQHVGYTFQATTNPAWLALKALPYLMEYPYDCTEQLANRYFANQLAYTTVSSKPILEQVFRQWQRDSNALKSELERNPQLKNALLTETPWLREAESEAAQRARIGDLFDLKKLADEQTAALEKLAQRQDASGYFSWFPGGRENRYMTQYVVETLGRLRQLDVVSPDQKARVSGISKSAIAFLDEAWRKEYVEYLRQTEKTPDQRKDYQPSSTVVHYLYARAMHAAAPPQDDQAREALAFYTTRTKSSWTKYGLYEQALLVATATKTGDRATATTIVASLRERALHKDEFGMFWKYGQGYTWQQLPIETHCRLLEAFQLAGGTTEELDEMRLWLLTNKRTNRWETTKASAAAVFALLNGGTNWTESEGEAIRVEWPDFAARDLLSTRVRALQNTPEAATGAFSLALPGSEVNSGLATVRVKNQENRLVWGGVYWQYTELATKVAGSNDGPLTLDRELFRRIATADGVRLEPITADAPLAPGDRVTVRLILRSDRDLDYVHLKDRRAATFEPITQISGYQYRNGLGYYFAPGDLATNFFIDHLPRGTYTLEYDLFATHKGSFSNGLGRVQCMYAPEFGANTAGARIVVE</sequence>
<dbReference type="Pfam" id="PF01835">
    <property type="entry name" value="MG2"/>
    <property type="match status" value="1"/>
</dbReference>
<dbReference type="InterPro" id="IPR051802">
    <property type="entry name" value="YfhM-like"/>
</dbReference>
<evidence type="ECO:0000313" key="6">
    <source>
        <dbReference type="Proteomes" id="UP000650081"/>
    </source>
</evidence>
<evidence type="ECO:0000256" key="3">
    <source>
        <dbReference type="SAM" id="SignalP"/>
    </source>
</evidence>
<dbReference type="InterPro" id="IPR001599">
    <property type="entry name" value="Macroglobln_a2"/>
</dbReference>
<evidence type="ECO:0000256" key="1">
    <source>
        <dbReference type="ARBA" id="ARBA00010556"/>
    </source>
</evidence>
<dbReference type="Pfam" id="PF17973">
    <property type="entry name" value="bMG10"/>
    <property type="match status" value="1"/>
</dbReference>
<dbReference type="RefSeq" id="WP_187465951.1">
    <property type="nucleotide sequence ID" value="NZ_JACSIT010000080.1"/>
</dbReference>
<organism evidence="5 6">
    <name type="scientific">Neolewinella lacunae</name>
    <dbReference type="NCBI Taxonomy" id="1517758"/>
    <lineage>
        <taxon>Bacteria</taxon>
        <taxon>Pseudomonadati</taxon>
        <taxon>Bacteroidota</taxon>
        <taxon>Saprospiria</taxon>
        <taxon>Saprospirales</taxon>
        <taxon>Lewinellaceae</taxon>
        <taxon>Neolewinella</taxon>
    </lineage>
</organism>
<accession>A0A923PIE3</accession>
<feature type="domain" description="Alpha-2-macroglobulin" evidence="4">
    <location>
        <begin position="1218"/>
        <end position="1308"/>
    </location>
</feature>
<gene>
    <name evidence="5" type="ORF">H9S92_06765</name>
</gene>
<dbReference type="Gene3D" id="1.50.10.20">
    <property type="match status" value="1"/>
</dbReference>
<dbReference type="EMBL" id="JACSIT010000080">
    <property type="protein sequence ID" value="MBC6993854.1"/>
    <property type="molecule type" value="Genomic_DNA"/>
</dbReference>
<dbReference type="GO" id="GO:0004866">
    <property type="term" value="F:endopeptidase inhibitor activity"/>
    <property type="evidence" value="ECO:0007669"/>
    <property type="project" value="InterPro"/>
</dbReference>
<comment type="caution">
    <text evidence="5">The sequence shown here is derived from an EMBL/GenBank/DDBJ whole genome shotgun (WGS) entry which is preliminary data.</text>
</comment>
<proteinExistence type="inferred from homology"/>
<evidence type="ECO:0000259" key="4">
    <source>
        <dbReference type="SMART" id="SM01360"/>
    </source>
</evidence>
<name>A0A923PIE3_9BACT</name>
<evidence type="ECO:0000256" key="2">
    <source>
        <dbReference type="SAM" id="MobiDB-lite"/>
    </source>
</evidence>
<dbReference type="SMART" id="SM01360">
    <property type="entry name" value="A2M"/>
    <property type="match status" value="1"/>
</dbReference>
<dbReference type="SUPFAM" id="SSF49472">
    <property type="entry name" value="Transthyretin (synonym: prealbumin)"/>
    <property type="match status" value="1"/>
</dbReference>
<dbReference type="Pfam" id="PF00207">
    <property type="entry name" value="A2M"/>
    <property type="match status" value="1"/>
</dbReference>
<dbReference type="PANTHER" id="PTHR40094:SF1">
    <property type="entry name" value="UBIQUITIN DOMAIN-CONTAINING PROTEIN"/>
    <property type="match status" value="1"/>
</dbReference>
<keyword evidence="6" id="KW-1185">Reference proteome</keyword>
<dbReference type="InterPro" id="IPR036817">
    <property type="entry name" value="Transthyretin/HIU_hydrolase_sf"/>
</dbReference>
<dbReference type="InterPro" id="IPR008930">
    <property type="entry name" value="Terpenoid_cyclase/PrenylTrfase"/>
</dbReference>
<dbReference type="Gene3D" id="2.60.40.1930">
    <property type="match status" value="1"/>
</dbReference>
<feature type="compositionally biased region" description="Low complexity" evidence="2">
    <location>
        <begin position="1166"/>
        <end position="1185"/>
    </location>
</feature>